<dbReference type="EMBL" id="LDJL01000004">
    <property type="protein sequence ID" value="KRG71088.1"/>
    <property type="molecule type" value="Genomic_DNA"/>
</dbReference>
<dbReference type="PATRIC" id="fig|344882.3.peg.2241"/>
<dbReference type="Proteomes" id="UP000052052">
    <property type="component" value="Unassembled WGS sequence"/>
</dbReference>
<sequence>MASIDIQHPHSKSPQQAREAVDEVARKLSERFDVSCQWDGDVLNFKRSGVDGCIELQPNQLHVTANLGFLLSAMKSPIESEIRRVLDEKFV</sequence>
<evidence type="ECO:0000313" key="2">
    <source>
        <dbReference type="EMBL" id="KRG71088.1"/>
    </source>
</evidence>
<comment type="caution">
    <text evidence="2">The sequence shown here is derived from an EMBL/GenBank/DDBJ whole genome shotgun (WGS) entry which is preliminary data.</text>
</comment>
<dbReference type="NCBIfam" id="TIGR02610">
    <property type="entry name" value="PHA_gran_rgn"/>
    <property type="match status" value="1"/>
</dbReference>
<reference evidence="2 3" key="1">
    <citation type="submission" date="2015-05" db="EMBL/GenBank/DDBJ databases">
        <title>Genome sequencing and analysis of members of genus Stenotrophomonas.</title>
        <authorList>
            <person name="Patil P.P."/>
            <person name="Midha S."/>
            <person name="Patil P.B."/>
        </authorList>
    </citation>
    <scope>NUCLEOTIDE SEQUENCE [LARGE SCALE GENOMIC DNA]</scope>
    <source>
        <strain evidence="2 3">DSM 21858</strain>
    </source>
</reference>
<dbReference type="AlphaFoldDB" id="A0A0R0CNH3"/>
<protein>
    <submittedName>
        <fullName evidence="2">Polyhydroxyalkanoic acid synthase</fullName>
    </submittedName>
</protein>
<evidence type="ECO:0000256" key="1">
    <source>
        <dbReference type="SAM" id="MobiDB-lite"/>
    </source>
</evidence>
<proteinExistence type="predicted"/>
<dbReference type="Pfam" id="PF09650">
    <property type="entry name" value="PHA_gran_rgn"/>
    <property type="match status" value="1"/>
</dbReference>
<evidence type="ECO:0000313" key="3">
    <source>
        <dbReference type="Proteomes" id="UP000052052"/>
    </source>
</evidence>
<dbReference type="InterPro" id="IPR013433">
    <property type="entry name" value="PHA_gran_rgn"/>
</dbReference>
<organism evidence="2 3">
    <name type="scientific">Pseudoxanthomonas dokdonensis</name>
    <dbReference type="NCBI Taxonomy" id="344882"/>
    <lineage>
        <taxon>Bacteria</taxon>
        <taxon>Pseudomonadati</taxon>
        <taxon>Pseudomonadota</taxon>
        <taxon>Gammaproteobacteria</taxon>
        <taxon>Lysobacterales</taxon>
        <taxon>Lysobacteraceae</taxon>
        <taxon>Pseudoxanthomonas</taxon>
    </lineage>
</organism>
<feature type="region of interest" description="Disordered" evidence="1">
    <location>
        <begin position="1"/>
        <end position="20"/>
    </location>
</feature>
<accession>A0A0R0CNH3</accession>
<dbReference type="STRING" id="344882.ABB29_04520"/>
<name>A0A0R0CNH3_9GAMM</name>
<gene>
    <name evidence="2" type="ORF">ABB29_04520</name>
</gene>
<keyword evidence="3" id="KW-1185">Reference proteome</keyword>
<dbReference type="OrthoDB" id="287584at2"/>
<dbReference type="RefSeq" id="WP_057657418.1">
    <property type="nucleotide sequence ID" value="NZ_LDJL01000004.1"/>
</dbReference>